<dbReference type="PANTHER" id="PTHR12735">
    <property type="entry name" value="BOLA-LIKE PROTEIN-RELATED"/>
    <property type="match status" value="1"/>
</dbReference>
<dbReference type="FunCoup" id="Q74ZH5">
    <property type="interactions" value="300"/>
</dbReference>
<dbReference type="GO" id="GO:0006879">
    <property type="term" value="P:intracellular iron ion homeostasis"/>
    <property type="evidence" value="ECO:0000318"/>
    <property type="project" value="GO_Central"/>
</dbReference>
<proteinExistence type="inferred from homology"/>
<dbReference type="GeneID" id="4623200"/>
<dbReference type="GO" id="GO:0005829">
    <property type="term" value="C:cytosol"/>
    <property type="evidence" value="ECO:0000318"/>
    <property type="project" value="GO_Central"/>
</dbReference>
<dbReference type="GO" id="GO:0051604">
    <property type="term" value="P:protein maturation"/>
    <property type="evidence" value="ECO:0007669"/>
    <property type="project" value="InterPro"/>
</dbReference>
<reference evidence="3" key="2">
    <citation type="journal article" date="2013" name="G3 (Bethesda)">
        <title>Genomes of Ashbya fungi isolated from insects reveal four mating-type loci, numerous translocations, lack of transposons, and distinct gene duplications.</title>
        <authorList>
            <person name="Dietrich F.S."/>
            <person name="Voegeli S."/>
            <person name="Kuo S."/>
            <person name="Philippsen P."/>
        </authorList>
    </citation>
    <scope>GENOME REANNOTATION</scope>
    <source>
        <strain evidence="3">ATCC 10895 / CBS 109.51 / FGSC 9923 / NRRL Y-1056</strain>
    </source>
</reference>
<dbReference type="EMBL" id="AE016820">
    <property type="protein sequence ID" value="AAS54722.1"/>
    <property type="molecule type" value="Genomic_DNA"/>
</dbReference>
<reference evidence="2 3" key="1">
    <citation type="journal article" date="2004" name="Science">
        <title>The Ashbya gossypii genome as a tool for mapping the ancient Saccharomyces cerevisiae genome.</title>
        <authorList>
            <person name="Dietrich F.S."/>
            <person name="Voegeli S."/>
            <person name="Brachat S."/>
            <person name="Lerch A."/>
            <person name="Gates K."/>
            <person name="Steiner S."/>
            <person name="Mohr C."/>
            <person name="Pohlmann R."/>
            <person name="Luedi P."/>
            <person name="Choi S."/>
            <person name="Wing R.A."/>
            <person name="Flavier A."/>
            <person name="Gaffney T.D."/>
            <person name="Philippsen P."/>
        </authorList>
    </citation>
    <scope>NUCLEOTIDE SEQUENCE [LARGE SCALE GENOMIC DNA]</scope>
    <source>
        <strain evidence="3">ATCC 10895 / CBS 109.51 / FGSC 9923 / NRRL Y-1056</strain>
    </source>
</reference>
<dbReference type="Proteomes" id="UP000000591">
    <property type="component" value="Chromosome VII"/>
</dbReference>
<comment type="similarity">
    <text evidence="1">Belongs to the BolA/IbaG family.</text>
</comment>
<dbReference type="PIRSF" id="PIRSF003113">
    <property type="entry name" value="BolA"/>
    <property type="match status" value="1"/>
</dbReference>
<dbReference type="SUPFAM" id="SSF82657">
    <property type="entry name" value="BolA-like"/>
    <property type="match status" value="1"/>
</dbReference>
<accession>Q74ZH5</accession>
<dbReference type="eggNOG" id="KOG3348">
    <property type="taxonomic scope" value="Eukaryota"/>
</dbReference>
<evidence type="ECO:0000313" key="3">
    <source>
        <dbReference type="Proteomes" id="UP000000591"/>
    </source>
</evidence>
<dbReference type="HOGENOM" id="CLU_109462_4_0_1"/>
<organism evidence="2 3">
    <name type="scientific">Eremothecium gossypii (strain ATCC 10895 / CBS 109.51 / FGSC 9923 / NRRL Y-1056)</name>
    <name type="common">Yeast</name>
    <name type="synonym">Ashbya gossypii</name>
    <dbReference type="NCBI Taxonomy" id="284811"/>
    <lineage>
        <taxon>Eukaryota</taxon>
        <taxon>Fungi</taxon>
        <taxon>Dikarya</taxon>
        <taxon>Ascomycota</taxon>
        <taxon>Saccharomycotina</taxon>
        <taxon>Saccharomycetes</taxon>
        <taxon>Saccharomycetales</taxon>
        <taxon>Saccharomycetaceae</taxon>
        <taxon>Eremothecium</taxon>
    </lineage>
</organism>
<dbReference type="PANTHER" id="PTHR12735:SF27">
    <property type="entry name" value="BOLA-LIKE PROTEIN 2"/>
    <property type="match status" value="1"/>
</dbReference>
<dbReference type="OrthoDB" id="4983at2759"/>
<dbReference type="InParanoid" id="Q74ZH5"/>
<dbReference type="Gene3D" id="3.30.300.90">
    <property type="entry name" value="BolA-like"/>
    <property type="match status" value="1"/>
</dbReference>
<evidence type="ECO:0000313" key="2">
    <source>
        <dbReference type="EMBL" id="AAS54722.1"/>
    </source>
</evidence>
<protein>
    <submittedName>
        <fullName evidence="2">AGR232Cp</fullName>
    </submittedName>
</protein>
<dbReference type="InterPro" id="IPR045115">
    <property type="entry name" value="BOL2"/>
</dbReference>
<dbReference type="InterPro" id="IPR036065">
    <property type="entry name" value="BolA-like_sf"/>
</dbReference>
<dbReference type="AlphaFoldDB" id="Q74ZH5"/>
<evidence type="ECO:0000256" key="1">
    <source>
        <dbReference type="RuleBase" id="RU003860"/>
    </source>
</evidence>
<dbReference type="KEGG" id="ago:AGOS_AGR232C"/>
<dbReference type="GO" id="GO:0051537">
    <property type="term" value="F:2 iron, 2 sulfur cluster binding"/>
    <property type="evidence" value="ECO:0007669"/>
    <property type="project" value="InterPro"/>
</dbReference>
<name>Q74ZH5_EREGS</name>
<dbReference type="STRING" id="284811.Q74ZH5"/>
<dbReference type="OMA" id="VHAFSQK"/>
<dbReference type="GO" id="GO:0005634">
    <property type="term" value="C:nucleus"/>
    <property type="evidence" value="ECO:0000318"/>
    <property type="project" value="GO_Central"/>
</dbReference>
<dbReference type="GO" id="GO:0051536">
    <property type="term" value="F:iron-sulfur cluster binding"/>
    <property type="evidence" value="ECO:0000318"/>
    <property type="project" value="GO_Central"/>
</dbReference>
<keyword evidence="3" id="KW-1185">Reference proteome</keyword>
<gene>
    <name evidence="2" type="ORF">AGOS_AGR232C</name>
</gene>
<sequence length="84" mass="9506">MLTEQDIYDRLTEAIPEFYQAIITDTSAGCGQSFDVVVVSNVFANKNKLQRCRLVNKALAEQVAQLHAFSAKCYTTEEFQRLTI</sequence>
<dbReference type="InterPro" id="IPR002634">
    <property type="entry name" value="BolA"/>
</dbReference>
<dbReference type="RefSeq" id="NP_986898.1">
    <property type="nucleotide sequence ID" value="NM_211960.1"/>
</dbReference>
<dbReference type="Pfam" id="PF01722">
    <property type="entry name" value="BolA"/>
    <property type="match status" value="1"/>
</dbReference>